<evidence type="ECO:0000256" key="6">
    <source>
        <dbReference type="ARBA" id="ARBA00022840"/>
    </source>
</evidence>
<dbReference type="InterPro" id="IPR003593">
    <property type="entry name" value="AAA+_ATPase"/>
</dbReference>
<evidence type="ECO:0000256" key="1">
    <source>
        <dbReference type="ARBA" id="ARBA00004202"/>
    </source>
</evidence>
<dbReference type="Pfam" id="PF00005">
    <property type="entry name" value="ABC_tran"/>
    <property type="match status" value="1"/>
</dbReference>
<keyword evidence="6 11" id="KW-0067">ATP-binding</keyword>
<dbReference type="PROSITE" id="PS50893">
    <property type="entry name" value="ABC_TRANSPORTER_2"/>
    <property type="match status" value="1"/>
</dbReference>
<keyword evidence="5" id="KW-0547">Nucleotide-binding</keyword>
<dbReference type="GO" id="GO:0005524">
    <property type="term" value="F:ATP binding"/>
    <property type="evidence" value="ECO:0007669"/>
    <property type="project" value="UniProtKB-KW"/>
</dbReference>
<keyword evidence="2" id="KW-0813">Transport</keyword>
<comment type="caution">
    <text evidence="11">The sequence shown here is derived from an EMBL/GenBank/DDBJ whole genome shotgun (WGS) entry which is preliminary data.</text>
</comment>
<protein>
    <submittedName>
        <fullName evidence="11">ABC transporter ATP-binding protein</fullName>
    </submittedName>
</protein>
<keyword evidence="8" id="KW-0406">Ion transport</keyword>
<name>A0A2N0X635_9CORY</name>
<keyword evidence="4" id="KW-0410">Iron transport</keyword>
<dbReference type="PROSITE" id="PS00211">
    <property type="entry name" value="ABC_TRANSPORTER_1"/>
    <property type="match status" value="1"/>
</dbReference>
<evidence type="ECO:0000256" key="8">
    <source>
        <dbReference type="ARBA" id="ARBA00023065"/>
    </source>
</evidence>
<keyword evidence="7" id="KW-0408">Iron</keyword>
<reference evidence="11 12" key="1">
    <citation type="submission" date="2017-12" db="EMBL/GenBank/DDBJ databases">
        <title>Corynebacterium mastitidis 16-1433 Genome.</title>
        <authorList>
            <person name="Gulvik C.A."/>
        </authorList>
    </citation>
    <scope>NUCLEOTIDE SEQUENCE [LARGE SCALE GENOMIC DNA]</scope>
    <source>
        <strain evidence="11 12">16-1433</strain>
    </source>
</reference>
<evidence type="ECO:0000313" key="11">
    <source>
        <dbReference type="EMBL" id="PKF68157.1"/>
    </source>
</evidence>
<dbReference type="SMART" id="SM00382">
    <property type="entry name" value="AAA"/>
    <property type="match status" value="1"/>
</dbReference>
<evidence type="ECO:0000256" key="5">
    <source>
        <dbReference type="ARBA" id="ARBA00022741"/>
    </source>
</evidence>
<proteinExistence type="predicted"/>
<dbReference type="FunFam" id="3.40.50.300:FF:000134">
    <property type="entry name" value="Iron-enterobactin ABC transporter ATP-binding protein"/>
    <property type="match status" value="1"/>
</dbReference>
<dbReference type="GO" id="GO:0005886">
    <property type="term" value="C:plasma membrane"/>
    <property type="evidence" value="ECO:0007669"/>
    <property type="project" value="UniProtKB-SubCell"/>
</dbReference>
<accession>A0A2N0X635</accession>
<evidence type="ECO:0000313" key="12">
    <source>
        <dbReference type="Proteomes" id="UP000233249"/>
    </source>
</evidence>
<dbReference type="PANTHER" id="PTHR42771">
    <property type="entry name" value="IRON(3+)-HYDROXAMATE IMPORT ATP-BINDING PROTEIN FHUC"/>
    <property type="match status" value="1"/>
</dbReference>
<dbReference type="InterPro" id="IPR027417">
    <property type="entry name" value="P-loop_NTPase"/>
</dbReference>
<dbReference type="EMBL" id="PJAF01000025">
    <property type="protein sequence ID" value="PKF68157.1"/>
    <property type="molecule type" value="Genomic_DNA"/>
</dbReference>
<dbReference type="AlphaFoldDB" id="A0A2N0X635"/>
<dbReference type="OrthoDB" id="3579586at2"/>
<evidence type="ECO:0000256" key="2">
    <source>
        <dbReference type="ARBA" id="ARBA00022448"/>
    </source>
</evidence>
<evidence type="ECO:0000256" key="7">
    <source>
        <dbReference type="ARBA" id="ARBA00023004"/>
    </source>
</evidence>
<dbReference type="RefSeq" id="WP_101174029.1">
    <property type="nucleotide sequence ID" value="NZ_JAKRKB010000005.1"/>
</dbReference>
<sequence>MIAVENVYAGYTPGRDVVRGVSLRARAGEVTTLLGPNGCGKSTLLKTMSRLLRPRSGTVTVERSDVHALQAREAARTVALLPQHPMAPAGLRVAELVARGRHPHRGWFGGPGAADRAAVEAALERTDTAALADRDVAQLSGGQRQRVWLALALAQETPVLLLDEPTTYLDPAHALATLELCRELAREGRAVVMVLHDLMLAGAYSDAMVILREGEVIASGAPREALTPEVMARAYGLRAEVWPDPRGTAPVIVPRGVAGSVD</sequence>
<dbReference type="GO" id="GO:0006826">
    <property type="term" value="P:iron ion transport"/>
    <property type="evidence" value="ECO:0007669"/>
    <property type="project" value="UniProtKB-KW"/>
</dbReference>
<dbReference type="GO" id="GO:0016887">
    <property type="term" value="F:ATP hydrolysis activity"/>
    <property type="evidence" value="ECO:0007669"/>
    <property type="project" value="InterPro"/>
</dbReference>
<dbReference type="CDD" id="cd03214">
    <property type="entry name" value="ABC_Iron-Siderophores_B12_Hemin"/>
    <property type="match status" value="1"/>
</dbReference>
<dbReference type="PANTHER" id="PTHR42771:SF2">
    <property type="entry name" value="IRON(3+)-HYDROXAMATE IMPORT ATP-BINDING PROTEIN FHUC"/>
    <property type="match status" value="1"/>
</dbReference>
<feature type="domain" description="ABC transporter" evidence="10">
    <location>
        <begin position="2"/>
        <end position="238"/>
    </location>
</feature>
<dbReference type="InterPro" id="IPR017871">
    <property type="entry name" value="ABC_transporter-like_CS"/>
</dbReference>
<dbReference type="Gene3D" id="3.40.50.300">
    <property type="entry name" value="P-loop containing nucleotide triphosphate hydrolases"/>
    <property type="match status" value="1"/>
</dbReference>
<dbReference type="InterPro" id="IPR051535">
    <property type="entry name" value="Siderophore_ABC-ATPase"/>
</dbReference>
<evidence type="ECO:0000256" key="4">
    <source>
        <dbReference type="ARBA" id="ARBA00022496"/>
    </source>
</evidence>
<evidence type="ECO:0000259" key="10">
    <source>
        <dbReference type="PROSITE" id="PS50893"/>
    </source>
</evidence>
<comment type="subcellular location">
    <subcellularLocation>
        <location evidence="1">Cell membrane</location>
        <topology evidence="1">Peripheral membrane protein</topology>
    </subcellularLocation>
</comment>
<evidence type="ECO:0000256" key="3">
    <source>
        <dbReference type="ARBA" id="ARBA00022475"/>
    </source>
</evidence>
<dbReference type="SUPFAM" id="SSF52540">
    <property type="entry name" value="P-loop containing nucleoside triphosphate hydrolases"/>
    <property type="match status" value="1"/>
</dbReference>
<dbReference type="InterPro" id="IPR003439">
    <property type="entry name" value="ABC_transporter-like_ATP-bd"/>
</dbReference>
<keyword evidence="9" id="KW-0472">Membrane</keyword>
<dbReference type="STRING" id="1121365.GCA_000375365_02158"/>
<organism evidence="11 12">
    <name type="scientific">Corynebacterium mastitidis</name>
    <dbReference type="NCBI Taxonomy" id="161890"/>
    <lineage>
        <taxon>Bacteria</taxon>
        <taxon>Bacillati</taxon>
        <taxon>Actinomycetota</taxon>
        <taxon>Actinomycetes</taxon>
        <taxon>Mycobacteriales</taxon>
        <taxon>Corynebacteriaceae</taxon>
        <taxon>Corynebacterium</taxon>
    </lineage>
</organism>
<keyword evidence="3" id="KW-1003">Cell membrane</keyword>
<evidence type="ECO:0000256" key="9">
    <source>
        <dbReference type="ARBA" id="ARBA00023136"/>
    </source>
</evidence>
<gene>
    <name evidence="11" type="ORF">CXB45_08390</name>
</gene>
<dbReference type="Proteomes" id="UP000233249">
    <property type="component" value="Unassembled WGS sequence"/>
</dbReference>